<evidence type="ECO:0000313" key="3">
    <source>
        <dbReference type="EMBL" id="MDR7148136.1"/>
    </source>
</evidence>
<dbReference type="InterPro" id="IPR002575">
    <property type="entry name" value="Aminoglycoside_PTrfase"/>
</dbReference>
<dbReference type="PANTHER" id="PTHR21064:SF6">
    <property type="entry name" value="AMINOGLYCOSIDE PHOSPHOTRANSFERASE DOMAIN-CONTAINING PROTEIN"/>
    <property type="match status" value="1"/>
</dbReference>
<dbReference type="InterPro" id="IPR011009">
    <property type="entry name" value="Kinase-like_dom_sf"/>
</dbReference>
<evidence type="ECO:0000259" key="2">
    <source>
        <dbReference type="Pfam" id="PF01636"/>
    </source>
</evidence>
<reference evidence="3 4" key="1">
    <citation type="submission" date="2023-07" db="EMBL/GenBank/DDBJ databases">
        <title>Sorghum-associated microbial communities from plants grown in Nebraska, USA.</title>
        <authorList>
            <person name="Schachtman D."/>
        </authorList>
    </citation>
    <scope>NUCLEOTIDE SEQUENCE [LARGE SCALE GENOMIC DNA]</scope>
    <source>
        <strain evidence="3 4">4249</strain>
    </source>
</reference>
<dbReference type="Pfam" id="PF01636">
    <property type="entry name" value="APH"/>
    <property type="match status" value="1"/>
</dbReference>
<comment type="similarity">
    <text evidence="1">Belongs to the pseudomonas-type ThrB family.</text>
</comment>
<feature type="domain" description="Aminoglycoside phosphotransferase" evidence="2">
    <location>
        <begin position="39"/>
        <end position="273"/>
    </location>
</feature>
<organism evidence="3 4">
    <name type="scientific">Hydrogenophaga palleronii</name>
    <dbReference type="NCBI Taxonomy" id="65655"/>
    <lineage>
        <taxon>Bacteria</taxon>
        <taxon>Pseudomonadati</taxon>
        <taxon>Pseudomonadota</taxon>
        <taxon>Betaproteobacteria</taxon>
        <taxon>Burkholderiales</taxon>
        <taxon>Comamonadaceae</taxon>
        <taxon>Hydrogenophaga</taxon>
    </lineage>
</organism>
<gene>
    <name evidence="3" type="ORF">J2W49_000064</name>
</gene>
<keyword evidence="3" id="KW-0808">Transferase</keyword>
<dbReference type="EMBL" id="JAVDWU010000001">
    <property type="protein sequence ID" value="MDR7148136.1"/>
    <property type="molecule type" value="Genomic_DNA"/>
</dbReference>
<proteinExistence type="inferred from homology"/>
<protein>
    <submittedName>
        <fullName evidence="3">Ser/Thr protein kinase RdoA (MazF antagonist)</fullName>
    </submittedName>
</protein>
<dbReference type="GO" id="GO:0016301">
    <property type="term" value="F:kinase activity"/>
    <property type="evidence" value="ECO:0007669"/>
    <property type="project" value="UniProtKB-KW"/>
</dbReference>
<evidence type="ECO:0000256" key="1">
    <source>
        <dbReference type="ARBA" id="ARBA00038240"/>
    </source>
</evidence>
<dbReference type="PANTHER" id="PTHR21064">
    <property type="entry name" value="AMINOGLYCOSIDE PHOSPHOTRANSFERASE DOMAIN-CONTAINING PROTEIN-RELATED"/>
    <property type="match status" value="1"/>
</dbReference>
<dbReference type="Gene3D" id="3.30.200.20">
    <property type="entry name" value="Phosphorylase Kinase, domain 1"/>
    <property type="match status" value="1"/>
</dbReference>
<accession>A0ABU1WFU7</accession>
<dbReference type="InterPro" id="IPR050249">
    <property type="entry name" value="Pseudomonas-type_ThrB"/>
</dbReference>
<dbReference type="Proteomes" id="UP001265700">
    <property type="component" value="Unassembled WGS sequence"/>
</dbReference>
<keyword evidence="4" id="KW-1185">Reference proteome</keyword>
<sequence length="344" mass="38016">MDMEIAQSTPTAAAIANVVQANYALGEVVTSEFLRRSFNHVYRLNLANGRSVVARLSAERPRGEPMLQFEADVLQHLSTHGCAVANSLPTSSGEVALRVKMPEGERALMLFEHLKGEPTSDVPDNIQAFGRGLARLHAAAESLQSNARHYTLDLDHLLLRPLQQLLRAATMTTELRPQFEALGQRLHDRILSFGDLTQVLCHGDAHGDNNFIALRETGEREAVFFDFDDTGPGYLAFELAVYPWVLHPRTVDGVWSEKAIARLGHFFSAYSEARAVAQADLAAIAPFVAVRQIWLLGEYAGRVSTLGSQAMPTDYLQRQAKLLQQWERLELPVPGGTLPKISIL</sequence>
<name>A0ABU1WFU7_9BURK</name>
<keyword evidence="3" id="KW-0418">Kinase</keyword>
<evidence type="ECO:0000313" key="4">
    <source>
        <dbReference type="Proteomes" id="UP001265700"/>
    </source>
</evidence>
<comment type="caution">
    <text evidence="3">The sequence shown here is derived from an EMBL/GenBank/DDBJ whole genome shotgun (WGS) entry which is preliminary data.</text>
</comment>
<dbReference type="Gene3D" id="3.90.1200.10">
    <property type="match status" value="1"/>
</dbReference>
<dbReference type="RefSeq" id="WP_310310367.1">
    <property type="nucleotide sequence ID" value="NZ_JAVDWU010000001.1"/>
</dbReference>
<dbReference type="SUPFAM" id="SSF56112">
    <property type="entry name" value="Protein kinase-like (PK-like)"/>
    <property type="match status" value="1"/>
</dbReference>